<sequence length="109" mass="12441">MEKRFSGEWVRGLRDGQNFTRAELAARIGCTTHAVKSWENGISIPSDRFIYYLAAALAVHPSEFDREFVDRFREYGAGVMRHSRPMSDDELDDAAREIIGSYDATSHVR</sequence>
<protein>
    <submittedName>
        <fullName evidence="2">Helix-turn-helix domain-containing protein</fullName>
    </submittedName>
</protein>
<dbReference type="EMBL" id="JAJNDB010000004">
    <property type="protein sequence ID" value="MCD2195698.1"/>
    <property type="molecule type" value="Genomic_DNA"/>
</dbReference>
<reference evidence="2 3" key="1">
    <citation type="submission" date="2021-11" db="EMBL/GenBank/DDBJ databases">
        <title>Draft genome sequence of Actinomycetospora sp. SF1 isolated from the rhizosphere soil.</title>
        <authorList>
            <person name="Duangmal K."/>
            <person name="Chantavorakit T."/>
        </authorList>
    </citation>
    <scope>NUCLEOTIDE SEQUENCE [LARGE SCALE GENOMIC DNA]</scope>
    <source>
        <strain evidence="2 3">TBRC 5722</strain>
    </source>
</reference>
<proteinExistence type="predicted"/>
<dbReference type="PROSITE" id="PS50943">
    <property type="entry name" value="HTH_CROC1"/>
    <property type="match status" value="1"/>
</dbReference>
<evidence type="ECO:0000313" key="2">
    <source>
        <dbReference type="EMBL" id="MCD2195698.1"/>
    </source>
</evidence>
<dbReference type="CDD" id="cd00093">
    <property type="entry name" value="HTH_XRE"/>
    <property type="match status" value="1"/>
</dbReference>
<accession>A0ABS8PBR0</accession>
<gene>
    <name evidence="2" type="ORF">LQ327_20210</name>
</gene>
<comment type="caution">
    <text evidence="2">The sequence shown here is derived from an EMBL/GenBank/DDBJ whole genome shotgun (WGS) entry which is preliminary data.</text>
</comment>
<dbReference type="Proteomes" id="UP001199469">
    <property type="component" value="Unassembled WGS sequence"/>
</dbReference>
<evidence type="ECO:0000259" key="1">
    <source>
        <dbReference type="PROSITE" id="PS50943"/>
    </source>
</evidence>
<keyword evidence="3" id="KW-1185">Reference proteome</keyword>
<name>A0ABS8PBR0_9PSEU</name>
<dbReference type="Pfam" id="PF01381">
    <property type="entry name" value="HTH_3"/>
    <property type="match status" value="1"/>
</dbReference>
<dbReference type="Gene3D" id="1.10.260.40">
    <property type="entry name" value="lambda repressor-like DNA-binding domains"/>
    <property type="match status" value="1"/>
</dbReference>
<organism evidence="2 3">
    <name type="scientific">Actinomycetospora endophytica</name>
    <dbReference type="NCBI Taxonomy" id="2291215"/>
    <lineage>
        <taxon>Bacteria</taxon>
        <taxon>Bacillati</taxon>
        <taxon>Actinomycetota</taxon>
        <taxon>Actinomycetes</taxon>
        <taxon>Pseudonocardiales</taxon>
        <taxon>Pseudonocardiaceae</taxon>
        <taxon>Actinomycetospora</taxon>
    </lineage>
</organism>
<dbReference type="InterPro" id="IPR010982">
    <property type="entry name" value="Lambda_DNA-bd_dom_sf"/>
</dbReference>
<evidence type="ECO:0000313" key="3">
    <source>
        <dbReference type="Proteomes" id="UP001199469"/>
    </source>
</evidence>
<dbReference type="InterPro" id="IPR001387">
    <property type="entry name" value="Cro/C1-type_HTH"/>
</dbReference>
<dbReference type="RefSeq" id="WP_230737028.1">
    <property type="nucleotide sequence ID" value="NZ_JAJNDB010000004.1"/>
</dbReference>
<dbReference type="SUPFAM" id="SSF47413">
    <property type="entry name" value="lambda repressor-like DNA-binding domains"/>
    <property type="match status" value="1"/>
</dbReference>
<dbReference type="SMART" id="SM00530">
    <property type="entry name" value="HTH_XRE"/>
    <property type="match status" value="1"/>
</dbReference>
<feature type="domain" description="HTH cro/C1-type" evidence="1">
    <location>
        <begin position="10"/>
        <end position="64"/>
    </location>
</feature>